<dbReference type="InterPro" id="IPR036412">
    <property type="entry name" value="HAD-like_sf"/>
</dbReference>
<dbReference type="InterPro" id="IPR050155">
    <property type="entry name" value="HAD-like_hydrolase_sf"/>
</dbReference>
<dbReference type="PANTHER" id="PTHR43434">
    <property type="entry name" value="PHOSPHOGLYCOLATE PHOSPHATASE"/>
    <property type="match status" value="1"/>
</dbReference>
<dbReference type="GO" id="GO:0005829">
    <property type="term" value="C:cytosol"/>
    <property type="evidence" value="ECO:0007669"/>
    <property type="project" value="TreeGrafter"/>
</dbReference>
<dbReference type="InterPro" id="IPR041492">
    <property type="entry name" value="HAD_2"/>
</dbReference>
<evidence type="ECO:0000313" key="2">
    <source>
        <dbReference type="Proteomes" id="UP000230447"/>
    </source>
</evidence>
<organism evidence="1 2">
    <name type="scientific">bacterium (Candidatus Gribaldobacteria) CG23_combo_of_CG06-09_8_20_14_all_37_87_8</name>
    <dbReference type="NCBI Taxonomy" id="2014278"/>
    <lineage>
        <taxon>Bacteria</taxon>
        <taxon>Candidatus Gribaldobacteria</taxon>
    </lineage>
</organism>
<proteinExistence type="predicted"/>
<accession>A0A2G9ZER0</accession>
<name>A0A2G9ZER0_9BACT</name>
<comment type="caution">
    <text evidence="1">The sequence shown here is derived from an EMBL/GenBank/DDBJ whole genome shotgun (WGS) entry which is preliminary data.</text>
</comment>
<dbReference type="Gene3D" id="1.10.150.240">
    <property type="entry name" value="Putative phosphatase, domain 2"/>
    <property type="match status" value="1"/>
</dbReference>
<dbReference type="InterPro" id="IPR023198">
    <property type="entry name" value="PGP-like_dom2"/>
</dbReference>
<evidence type="ECO:0000313" key="1">
    <source>
        <dbReference type="EMBL" id="PIP31653.1"/>
    </source>
</evidence>
<dbReference type="SFLD" id="SFLDG01129">
    <property type="entry name" value="C1.5:_HAD__Beta-PGM__Phosphata"/>
    <property type="match status" value="1"/>
</dbReference>
<dbReference type="SUPFAM" id="SSF56784">
    <property type="entry name" value="HAD-like"/>
    <property type="match status" value="1"/>
</dbReference>
<dbReference type="EMBL" id="PCSB01000051">
    <property type="protein sequence ID" value="PIP31653.1"/>
    <property type="molecule type" value="Genomic_DNA"/>
</dbReference>
<gene>
    <name evidence="1" type="ORF">COX24_02400</name>
</gene>
<dbReference type="GO" id="GO:0006281">
    <property type="term" value="P:DNA repair"/>
    <property type="evidence" value="ECO:0007669"/>
    <property type="project" value="TreeGrafter"/>
</dbReference>
<dbReference type="SFLD" id="SFLDS00003">
    <property type="entry name" value="Haloacid_Dehalogenase"/>
    <property type="match status" value="1"/>
</dbReference>
<dbReference type="Pfam" id="PF13419">
    <property type="entry name" value="HAD_2"/>
    <property type="match status" value="1"/>
</dbReference>
<dbReference type="Gene3D" id="3.40.50.1000">
    <property type="entry name" value="HAD superfamily/HAD-like"/>
    <property type="match status" value="1"/>
</dbReference>
<dbReference type="PANTHER" id="PTHR43434:SF1">
    <property type="entry name" value="PHOSPHOGLYCOLATE PHOSPHATASE"/>
    <property type="match status" value="1"/>
</dbReference>
<dbReference type="GO" id="GO:0008967">
    <property type="term" value="F:phosphoglycolate phosphatase activity"/>
    <property type="evidence" value="ECO:0007669"/>
    <property type="project" value="TreeGrafter"/>
</dbReference>
<evidence type="ECO:0008006" key="3">
    <source>
        <dbReference type="Google" id="ProtNLM"/>
    </source>
</evidence>
<protein>
    <recommendedName>
        <fullName evidence="3">HAD family hydrolase</fullName>
    </recommendedName>
</protein>
<reference evidence="1 2" key="1">
    <citation type="submission" date="2017-09" db="EMBL/GenBank/DDBJ databases">
        <title>Depth-based differentiation of microbial function through sediment-hosted aquifers and enrichment of novel symbionts in the deep terrestrial subsurface.</title>
        <authorList>
            <person name="Probst A.J."/>
            <person name="Ladd B."/>
            <person name="Jarett J.K."/>
            <person name="Geller-Mcgrath D.E."/>
            <person name="Sieber C.M."/>
            <person name="Emerson J.B."/>
            <person name="Anantharaman K."/>
            <person name="Thomas B.C."/>
            <person name="Malmstrom R."/>
            <person name="Stieglmeier M."/>
            <person name="Klingl A."/>
            <person name="Woyke T."/>
            <person name="Ryan C.M."/>
            <person name="Banfield J.F."/>
        </authorList>
    </citation>
    <scope>NUCLEOTIDE SEQUENCE [LARGE SCALE GENOMIC DNA]</scope>
    <source>
        <strain evidence="1">CG23_combo_of_CG06-09_8_20_14_all_37_87_8</strain>
    </source>
</reference>
<sequence>MKEKNLIELGIKNVIFDHCGTLINNLYLTYKITMFIFEKLGIKEITLEEFKRESEIPFFEFYQKFTDATKEEIDKLFVEGCKSFKAKIEVSLFPGISDMLNFFEMEDITMAILSSYMKEEIELNLRRLGIRNYFSKVIGDADDKVEGLQVFLGENNIEPKKAAYVGDMPYDIIAGQKAGLGMTVAVLWGFGSKEKLMEADPDYLLKNPADIWRLFV</sequence>
<dbReference type="Proteomes" id="UP000230447">
    <property type="component" value="Unassembled WGS sequence"/>
</dbReference>
<dbReference type="InterPro" id="IPR023214">
    <property type="entry name" value="HAD_sf"/>
</dbReference>
<dbReference type="AlphaFoldDB" id="A0A2G9ZER0"/>